<dbReference type="PROSITE" id="PS00599">
    <property type="entry name" value="AA_TRANSFER_CLASS_2"/>
    <property type="match status" value="1"/>
</dbReference>
<keyword evidence="5 11" id="KW-0032">Aminotransferase</keyword>
<dbReference type="GO" id="GO:0030170">
    <property type="term" value="F:pyridoxal phosphate binding"/>
    <property type="evidence" value="ECO:0007669"/>
    <property type="project" value="InterPro"/>
</dbReference>
<comment type="similarity">
    <text evidence="3 9">Belongs to the class-II pyridoxal-phosphate-dependent aminotransferase family.</text>
</comment>
<evidence type="ECO:0000256" key="5">
    <source>
        <dbReference type="ARBA" id="ARBA00022576"/>
    </source>
</evidence>
<dbReference type="EMBL" id="KZ987797">
    <property type="protein sequence ID" value="RKP14732.1"/>
    <property type="molecule type" value="Genomic_DNA"/>
</dbReference>
<dbReference type="SUPFAM" id="SSF53383">
    <property type="entry name" value="PLP-dependent transferases"/>
    <property type="match status" value="1"/>
</dbReference>
<proteinExistence type="inferred from homology"/>
<dbReference type="InterPro" id="IPR015424">
    <property type="entry name" value="PyrdxlP-dep_Trfase"/>
</dbReference>
<dbReference type="EC" id="2.6.1.9" evidence="4"/>
<sequence length="395" mass="43435">MLPETALDTIVRPNIKALTPYRCARDDYSKGVLLDANENAFGSAVHREGQWHRYPDPVHDRIRDRYAALRGVKGTQVVLGNGSDEPIDLLQRVFCTPASDAILVCPPTYGMYSVCAQVNDLAVVQVPLNVHPGHPDHFQLNVPEILKALDNKEGPRVRLVYLCSPGNPTGEALRLSDIQALLDANREVIYVIDEAYIDFLQSREEDGGRGSGVRFIREGHPNVVVLQTLSKGFGLAGIRLGLAMASEPLIQYLLNAKYPYNIAGPTADIAHDALAPEALDGMRNGVSKLLEQRELLVNRLRDMSSQGIGRFLGGRDANFILVEVLSRDSSGPDPARALAIYTWMAERSQIVVRYRGSLPQCLGALRITVGTPEEMEECCARLSQALTLSDEELRA</sequence>
<evidence type="ECO:0000256" key="4">
    <source>
        <dbReference type="ARBA" id="ARBA00012748"/>
    </source>
</evidence>
<evidence type="ECO:0000256" key="8">
    <source>
        <dbReference type="ARBA" id="ARBA00047481"/>
    </source>
</evidence>
<keyword evidence="7 9" id="KW-0663">Pyridoxal phosphate</keyword>
<evidence type="ECO:0000256" key="9">
    <source>
        <dbReference type="RuleBase" id="RU003693"/>
    </source>
</evidence>
<evidence type="ECO:0000259" key="10">
    <source>
        <dbReference type="Pfam" id="PF00155"/>
    </source>
</evidence>
<evidence type="ECO:0000256" key="7">
    <source>
        <dbReference type="ARBA" id="ARBA00022898"/>
    </source>
</evidence>
<evidence type="ECO:0000313" key="12">
    <source>
        <dbReference type="Proteomes" id="UP000267251"/>
    </source>
</evidence>
<dbReference type="Gene3D" id="3.40.640.10">
    <property type="entry name" value="Type I PLP-dependent aspartate aminotransferase-like (Major domain)"/>
    <property type="match status" value="1"/>
</dbReference>
<evidence type="ECO:0000256" key="6">
    <source>
        <dbReference type="ARBA" id="ARBA00022679"/>
    </source>
</evidence>
<gene>
    <name evidence="11" type="ORF">BJ684DRAFT_18885</name>
</gene>
<dbReference type="CDD" id="cd00609">
    <property type="entry name" value="AAT_like"/>
    <property type="match status" value="1"/>
</dbReference>
<name>A0A4P9Y7E4_9FUNG</name>
<dbReference type="InterPro" id="IPR001917">
    <property type="entry name" value="Aminotrans_II_pyridoxalP_BS"/>
</dbReference>
<evidence type="ECO:0000256" key="1">
    <source>
        <dbReference type="ARBA" id="ARBA00001933"/>
    </source>
</evidence>
<dbReference type="Pfam" id="PF00155">
    <property type="entry name" value="Aminotran_1_2"/>
    <property type="match status" value="1"/>
</dbReference>
<evidence type="ECO:0000256" key="2">
    <source>
        <dbReference type="ARBA" id="ARBA00005011"/>
    </source>
</evidence>
<dbReference type="Gene3D" id="3.90.1150.10">
    <property type="entry name" value="Aspartate Aminotransferase, domain 1"/>
    <property type="match status" value="1"/>
</dbReference>
<comment type="cofactor">
    <cofactor evidence="1 9">
        <name>pyridoxal 5'-phosphate</name>
        <dbReference type="ChEBI" id="CHEBI:597326"/>
    </cofactor>
</comment>
<evidence type="ECO:0000313" key="11">
    <source>
        <dbReference type="EMBL" id="RKP14732.1"/>
    </source>
</evidence>
<dbReference type="AlphaFoldDB" id="A0A4P9Y7E4"/>
<evidence type="ECO:0000256" key="3">
    <source>
        <dbReference type="ARBA" id="ARBA00008392"/>
    </source>
</evidence>
<dbReference type="InterPro" id="IPR015422">
    <property type="entry name" value="PyrdxlP-dep_Trfase_small"/>
</dbReference>
<organism evidence="11 12">
    <name type="scientific">Piptocephalis cylindrospora</name>
    <dbReference type="NCBI Taxonomy" id="1907219"/>
    <lineage>
        <taxon>Eukaryota</taxon>
        <taxon>Fungi</taxon>
        <taxon>Fungi incertae sedis</taxon>
        <taxon>Zoopagomycota</taxon>
        <taxon>Zoopagomycotina</taxon>
        <taxon>Zoopagomycetes</taxon>
        <taxon>Zoopagales</taxon>
        <taxon>Piptocephalidaceae</taxon>
        <taxon>Piptocephalis</taxon>
    </lineage>
</organism>
<comment type="pathway">
    <text evidence="2">Amino-acid biosynthesis; L-histidine biosynthesis; L-histidine from 5-phospho-alpha-D-ribose 1-diphosphate: step 7/9.</text>
</comment>
<dbReference type="InterPro" id="IPR004839">
    <property type="entry name" value="Aminotransferase_I/II_large"/>
</dbReference>
<dbReference type="OrthoDB" id="2015537at2759"/>
<dbReference type="InterPro" id="IPR015421">
    <property type="entry name" value="PyrdxlP-dep_Trfase_major"/>
</dbReference>
<keyword evidence="6 11" id="KW-0808">Transferase</keyword>
<comment type="catalytic activity">
    <reaction evidence="8">
        <text>L-histidinol phosphate + 2-oxoglutarate = 3-(imidazol-4-yl)-2-oxopropyl phosphate + L-glutamate</text>
        <dbReference type="Rhea" id="RHEA:23744"/>
        <dbReference type="ChEBI" id="CHEBI:16810"/>
        <dbReference type="ChEBI" id="CHEBI:29985"/>
        <dbReference type="ChEBI" id="CHEBI:57766"/>
        <dbReference type="ChEBI" id="CHEBI:57980"/>
        <dbReference type="EC" id="2.6.1.9"/>
    </reaction>
</comment>
<dbReference type="PANTHER" id="PTHR42885">
    <property type="entry name" value="HISTIDINOL-PHOSPHATE AMINOTRANSFERASE-RELATED"/>
    <property type="match status" value="1"/>
</dbReference>
<feature type="domain" description="Aminotransferase class I/classII large" evidence="10">
    <location>
        <begin position="45"/>
        <end position="382"/>
    </location>
</feature>
<dbReference type="Proteomes" id="UP000267251">
    <property type="component" value="Unassembled WGS sequence"/>
</dbReference>
<dbReference type="GO" id="GO:0004400">
    <property type="term" value="F:histidinol-phosphate transaminase activity"/>
    <property type="evidence" value="ECO:0007669"/>
    <property type="project" value="UniProtKB-EC"/>
</dbReference>
<protein>
    <recommendedName>
        <fullName evidence="4">histidinol-phosphate transaminase</fullName>
        <ecNumber evidence="4">2.6.1.9</ecNumber>
    </recommendedName>
</protein>
<keyword evidence="12" id="KW-1185">Reference proteome</keyword>
<accession>A0A4P9Y7E4</accession>
<reference evidence="12" key="1">
    <citation type="journal article" date="2018" name="Nat. Microbiol.">
        <title>Leveraging single-cell genomics to expand the fungal tree of life.</title>
        <authorList>
            <person name="Ahrendt S.R."/>
            <person name="Quandt C.A."/>
            <person name="Ciobanu D."/>
            <person name="Clum A."/>
            <person name="Salamov A."/>
            <person name="Andreopoulos B."/>
            <person name="Cheng J.F."/>
            <person name="Woyke T."/>
            <person name="Pelin A."/>
            <person name="Henrissat B."/>
            <person name="Reynolds N.K."/>
            <person name="Benny G.L."/>
            <person name="Smith M.E."/>
            <person name="James T.Y."/>
            <person name="Grigoriev I.V."/>
        </authorList>
    </citation>
    <scope>NUCLEOTIDE SEQUENCE [LARGE SCALE GENOMIC DNA]</scope>
</reference>
<dbReference type="PANTHER" id="PTHR42885:SF2">
    <property type="entry name" value="HISTIDINOL-PHOSPHATE AMINOTRANSFERASE"/>
    <property type="match status" value="1"/>
</dbReference>